<dbReference type="EMBL" id="GGEC01045651">
    <property type="protein sequence ID" value="MBX26135.1"/>
    <property type="molecule type" value="Transcribed_RNA"/>
</dbReference>
<evidence type="ECO:0000256" key="1">
    <source>
        <dbReference type="SAM" id="MobiDB-lite"/>
    </source>
</evidence>
<dbReference type="PANTHER" id="PTHR31917">
    <property type="entry name" value="AGENET DOMAIN-CONTAINING PROTEIN-RELATED"/>
    <property type="match status" value="1"/>
</dbReference>
<name>A0A2P2M7H0_RHIMU</name>
<sequence length="193" mass="22126">MTHERTVSETTSSSKVKPREVKKRKKKSGTKKAPTRAGANVVDIAAKNKFSQGMLVEVSSDEDGFEGAWFAATIVDAVGKDKYLVQYQSLRMEDDADFLREEIDILHIRPSPPETLVLDCFKLMEEVDALYNDAWWVGVVTKVHHDSRYTVYFKDTKEELIFEHTDLRPHQDFINGKWVMPSKVLRLCFAKEA</sequence>
<feature type="compositionally biased region" description="Basic residues" evidence="1">
    <location>
        <begin position="20"/>
        <end position="34"/>
    </location>
</feature>
<dbReference type="Gene3D" id="2.30.30.140">
    <property type="match status" value="1"/>
</dbReference>
<proteinExistence type="predicted"/>
<dbReference type="CDD" id="cd20406">
    <property type="entry name" value="Tudor_Agenet_AtDUF_rpt2_4"/>
    <property type="match status" value="1"/>
</dbReference>
<dbReference type="PANTHER" id="PTHR31917:SF147">
    <property type="entry name" value="AGENET DOMAIN-CONTAINING PROTEIN"/>
    <property type="match status" value="1"/>
</dbReference>
<reference evidence="3" key="1">
    <citation type="submission" date="2018-02" db="EMBL/GenBank/DDBJ databases">
        <title>Rhizophora mucronata_Transcriptome.</title>
        <authorList>
            <person name="Meera S.P."/>
            <person name="Sreeshan A."/>
            <person name="Augustine A."/>
        </authorList>
    </citation>
    <scope>NUCLEOTIDE SEQUENCE</scope>
    <source>
        <tissue evidence="3">Leaf</tissue>
    </source>
</reference>
<accession>A0A2P2M7H0</accession>
<dbReference type="InterPro" id="IPR008395">
    <property type="entry name" value="Agenet-like_dom"/>
</dbReference>
<dbReference type="SMART" id="SM00743">
    <property type="entry name" value="Agenet"/>
    <property type="match status" value="2"/>
</dbReference>
<dbReference type="InterPro" id="IPR014002">
    <property type="entry name" value="Agenet_dom_plant"/>
</dbReference>
<dbReference type="AlphaFoldDB" id="A0A2P2M7H0"/>
<evidence type="ECO:0000313" key="3">
    <source>
        <dbReference type="EMBL" id="MBX26135.1"/>
    </source>
</evidence>
<feature type="domain" description="Agenet" evidence="2">
    <location>
        <begin position="119"/>
        <end position="175"/>
    </location>
</feature>
<dbReference type="CDD" id="cd20405">
    <property type="entry name" value="Tudor_Agenet_AtDUF_rpt1_3"/>
    <property type="match status" value="1"/>
</dbReference>
<feature type="domain" description="Agenet" evidence="2">
    <location>
        <begin position="48"/>
        <end position="116"/>
    </location>
</feature>
<protein>
    <submittedName>
        <fullName evidence="3">Uncharacterized protein MANES_09G178400</fullName>
    </submittedName>
</protein>
<feature type="region of interest" description="Disordered" evidence="1">
    <location>
        <begin position="1"/>
        <end position="37"/>
    </location>
</feature>
<dbReference type="Pfam" id="PF05641">
    <property type="entry name" value="Agenet"/>
    <property type="match status" value="2"/>
</dbReference>
<evidence type="ECO:0000259" key="2">
    <source>
        <dbReference type="SMART" id="SM00743"/>
    </source>
</evidence>
<organism evidence="3">
    <name type="scientific">Rhizophora mucronata</name>
    <name type="common">Asiatic mangrove</name>
    <dbReference type="NCBI Taxonomy" id="61149"/>
    <lineage>
        <taxon>Eukaryota</taxon>
        <taxon>Viridiplantae</taxon>
        <taxon>Streptophyta</taxon>
        <taxon>Embryophyta</taxon>
        <taxon>Tracheophyta</taxon>
        <taxon>Spermatophyta</taxon>
        <taxon>Magnoliopsida</taxon>
        <taxon>eudicotyledons</taxon>
        <taxon>Gunneridae</taxon>
        <taxon>Pentapetalae</taxon>
        <taxon>rosids</taxon>
        <taxon>fabids</taxon>
        <taxon>Malpighiales</taxon>
        <taxon>Rhizophoraceae</taxon>
        <taxon>Rhizophora</taxon>
    </lineage>
</organism>